<proteinExistence type="predicted"/>
<dbReference type="AlphaFoldDB" id="A0AAN9KNK1"/>
<dbReference type="EMBL" id="JAYKXN010000001">
    <property type="protein sequence ID" value="KAK7319447.1"/>
    <property type="molecule type" value="Genomic_DNA"/>
</dbReference>
<reference evidence="1 2" key="1">
    <citation type="submission" date="2024-01" db="EMBL/GenBank/DDBJ databases">
        <title>The genomes of 5 underutilized Papilionoideae crops provide insights into root nodulation and disease resistance.</title>
        <authorList>
            <person name="Yuan L."/>
        </authorList>
    </citation>
    <scope>NUCLEOTIDE SEQUENCE [LARGE SCALE GENOMIC DNA]</scope>
    <source>
        <strain evidence="1">LY-2023</strain>
        <tissue evidence="1">Leaf</tissue>
    </source>
</reference>
<gene>
    <name evidence="1" type="ORF">RJT34_04168</name>
</gene>
<accession>A0AAN9KNK1</accession>
<sequence length="145" mass="16550">MIGIWPLNDTHLKDEMEGVTNVIGIEFLETLSTITTLEKKSVAHGSVSELVLKAMCLASKDDERKQGEGLKNKIQLILMRVPWKLKGFFSFPTFNCDRGKGRLRWRVCGGWVVVMVRKEEKAKKKIRAVMEKQKLLLPILLITLL</sequence>
<name>A0AAN9KNK1_CLITE</name>
<evidence type="ECO:0000313" key="2">
    <source>
        <dbReference type="Proteomes" id="UP001359559"/>
    </source>
</evidence>
<dbReference type="Proteomes" id="UP001359559">
    <property type="component" value="Unassembled WGS sequence"/>
</dbReference>
<organism evidence="1 2">
    <name type="scientific">Clitoria ternatea</name>
    <name type="common">Butterfly pea</name>
    <dbReference type="NCBI Taxonomy" id="43366"/>
    <lineage>
        <taxon>Eukaryota</taxon>
        <taxon>Viridiplantae</taxon>
        <taxon>Streptophyta</taxon>
        <taxon>Embryophyta</taxon>
        <taxon>Tracheophyta</taxon>
        <taxon>Spermatophyta</taxon>
        <taxon>Magnoliopsida</taxon>
        <taxon>eudicotyledons</taxon>
        <taxon>Gunneridae</taxon>
        <taxon>Pentapetalae</taxon>
        <taxon>rosids</taxon>
        <taxon>fabids</taxon>
        <taxon>Fabales</taxon>
        <taxon>Fabaceae</taxon>
        <taxon>Papilionoideae</taxon>
        <taxon>50 kb inversion clade</taxon>
        <taxon>NPAAA clade</taxon>
        <taxon>indigoferoid/millettioid clade</taxon>
        <taxon>Phaseoleae</taxon>
        <taxon>Clitoria</taxon>
    </lineage>
</organism>
<protein>
    <submittedName>
        <fullName evidence="1">Uncharacterized protein</fullName>
    </submittedName>
</protein>
<evidence type="ECO:0000313" key="1">
    <source>
        <dbReference type="EMBL" id="KAK7319447.1"/>
    </source>
</evidence>
<comment type="caution">
    <text evidence="1">The sequence shown here is derived from an EMBL/GenBank/DDBJ whole genome shotgun (WGS) entry which is preliminary data.</text>
</comment>
<keyword evidence="2" id="KW-1185">Reference proteome</keyword>